<protein>
    <submittedName>
        <fullName evidence="2">Uncharacterized protein</fullName>
    </submittedName>
</protein>
<keyword evidence="3" id="KW-1185">Reference proteome</keyword>
<evidence type="ECO:0000313" key="3">
    <source>
        <dbReference type="Proteomes" id="UP001189429"/>
    </source>
</evidence>
<feature type="non-terminal residue" evidence="2">
    <location>
        <position position="1"/>
    </location>
</feature>
<evidence type="ECO:0000256" key="1">
    <source>
        <dbReference type="SAM" id="MobiDB-lite"/>
    </source>
</evidence>
<name>A0ABN9T3S4_9DINO</name>
<feature type="compositionally biased region" description="Basic residues" evidence="1">
    <location>
        <begin position="7"/>
        <end position="17"/>
    </location>
</feature>
<dbReference type="Proteomes" id="UP001189429">
    <property type="component" value="Unassembled WGS sequence"/>
</dbReference>
<sequence length="134" mass="14707">TSTSAGRRSRGRSRRTGRAREERQRLLLRGRCAGRVWAGGWGLRCTAVCEEGSDLCGAHAQRGRWKTHGRITGGLPPAKRDEMAHQQQKLVAAGKMPPVREGATILVPIPGWPETQHLAEAMKAYGAFRGKKAR</sequence>
<accession>A0ABN9T3S4</accession>
<proteinExistence type="predicted"/>
<organism evidence="2 3">
    <name type="scientific">Prorocentrum cordatum</name>
    <dbReference type="NCBI Taxonomy" id="2364126"/>
    <lineage>
        <taxon>Eukaryota</taxon>
        <taxon>Sar</taxon>
        <taxon>Alveolata</taxon>
        <taxon>Dinophyceae</taxon>
        <taxon>Prorocentrales</taxon>
        <taxon>Prorocentraceae</taxon>
        <taxon>Prorocentrum</taxon>
    </lineage>
</organism>
<gene>
    <name evidence="2" type="ORF">PCOR1329_LOCUS35246</name>
</gene>
<evidence type="ECO:0000313" key="2">
    <source>
        <dbReference type="EMBL" id="CAK0839596.1"/>
    </source>
</evidence>
<comment type="caution">
    <text evidence="2">The sequence shown here is derived from an EMBL/GenBank/DDBJ whole genome shotgun (WGS) entry which is preliminary data.</text>
</comment>
<feature type="region of interest" description="Disordered" evidence="1">
    <location>
        <begin position="1"/>
        <end position="22"/>
    </location>
</feature>
<reference evidence="2" key="1">
    <citation type="submission" date="2023-10" db="EMBL/GenBank/DDBJ databases">
        <authorList>
            <person name="Chen Y."/>
            <person name="Shah S."/>
            <person name="Dougan E. K."/>
            <person name="Thang M."/>
            <person name="Chan C."/>
        </authorList>
    </citation>
    <scope>NUCLEOTIDE SEQUENCE [LARGE SCALE GENOMIC DNA]</scope>
</reference>
<dbReference type="EMBL" id="CAUYUJ010014307">
    <property type="protein sequence ID" value="CAK0839596.1"/>
    <property type="molecule type" value="Genomic_DNA"/>
</dbReference>